<reference evidence="3" key="1">
    <citation type="journal article" name="BMC Genomics">
        <title>Long-read sequencing and de novo genome assembly of marine medaka (Oryzias melastigma).</title>
        <authorList>
            <person name="Liang P."/>
            <person name="Saqib H.S.A."/>
            <person name="Ni X."/>
            <person name="Shen Y."/>
        </authorList>
    </citation>
    <scope>NUCLEOTIDE SEQUENCE</scope>
    <source>
        <strain evidence="3">Bigg-433</strain>
    </source>
</reference>
<feature type="region of interest" description="Disordered" evidence="1">
    <location>
        <begin position="208"/>
        <end position="279"/>
    </location>
</feature>
<dbReference type="EMBL" id="WKFB01000527">
    <property type="protein sequence ID" value="KAF6720315.1"/>
    <property type="molecule type" value="Genomic_DNA"/>
</dbReference>
<accession>A0A834C4J9</accession>
<evidence type="ECO:0000256" key="1">
    <source>
        <dbReference type="SAM" id="MobiDB-lite"/>
    </source>
</evidence>
<evidence type="ECO:0000259" key="2">
    <source>
        <dbReference type="Pfam" id="PF13837"/>
    </source>
</evidence>
<evidence type="ECO:0000313" key="3">
    <source>
        <dbReference type="EMBL" id="KAF6720315.1"/>
    </source>
</evidence>
<evidence type="ECO:0000313" key="4">
    <source>
        <dbReference type="Proteomes" id="UP000646548"/>
    </source>
</evidence>
<dbReference type="InterPro" id="IPR044822">
    <property type="entry name" value="Myb_DNA-bind_4"/>
</dbReference>
<dbReference type="Pfam" id="PF13837">
    <property type="entry name" value="Myb_DNA-bind_4"/>
    <property type="match status" value="1"/>
</dbReference>
<dbReference type="Proteomes" id="UP000646548">
    <property type="component" value="Unassembled WGS sequence"/>
</dbReference>
<name>A0A834C4J9_ORYME</name>
<proteinExistence type="predicted"/>
<dbReference type="AlphaFoldDB" id="A0A834C4J9"/>
<sequence>MGPSTSETLLEISLYWLEIFLGVFQESVGNRAENAEFSGVPALFSVFVHGDGKLEPEDEVCISSQLPQMTAYIQPPSVKPPASPVPSESHSEFTHKTTLYLLDLCHTHINLYNTNKHLFYKKLEQNFHKKGYPFTLDKIRKKVGNLLTTYKRNKARLTSTGDTKISWEYYMKIDKIFGELGVGSVQVGTVISTPLMGWIQLAPSTTLQLAQPEPSTAPKLEPSITPKMEPSTSPKLEPSITLKLEPSTSPKLEPSITPKLEPSTSPQPGPSTALLQPPARAVCSKRKKSEDLEETYEHHAEQRTVARKATVYPDLKKRCWLQEKRQAAYQRKMLTSVYGILKQLKTMSNQQEKILEELKEVNKNR</sequence>
<organism evidence="3 4">
    <name type="scientific">Oryzias melastigma</name>
    <name type="common">Marine medaka</name>
    <dbReference type="NCBI Taxonomy" id="30732"/>
    <lineage>
        <taxon>Eukaryota</taxon>
        <taxon>Metazoa</taxon>
        <taxon>Chordata</taxon>
        <taxon>Craniata</taxon>
        <taxon>Vertebrata</taxon>
        <taxon>Euteleostomi</taxon>
        <taxon>Actinopterygii</taxon>
        <taxon>Neopterygii</taxon>
        <taxon>Teleostei</taxon>
        <taxon>Neoteleostei</taxon>
        <taxon>Acanthomorphata</taxon>
        <taxon>Ovalentaria</taxon>
        <taxon>Atherinomorphae</taxon>
        <taxon>Beloniformes</taxon>
        <taxon>Adrianichthyidae</taxon>
        <taxon>Oryziinae</taxon>
        <taxon>Oryzias</taxon>
    </lineage>
</organism>
<feature type="domain" description="Myb/SANT-like DNA-binding" evidence="2">
    <location>
        <begin position="92"/>
        <end position="176"/>
    </location>
</feature>
<protein>
    <recommendedName>
        <fullName evidence="2">Myb/SANT-like DNA-binding domain-containing protein</fullName>
    </recommendedName>
</protein>
<gene>
    <name evidence="3" type="ORF">FQA47_002796</name>
</gene>
<comment type="caution">
    <text evidence="3">The sequence shown here is derived from an EMBL/GenBank/DDBJ whole genome shotgun (WGS) entry which is preliminary data.</text>
</comment>